<dbReference type="SUPFAM" id="SSF53335">
    <property type="entry name" value="S-adenosyl-L-methionine-dependent methyltransferases"/>
    <property type="match status" value="1"/>
</dbReference>
<feature type="compositionally biased region" description="Basic residues" evidence="9">
    <location>
        <begin position="131"/>
        <end position="142"/>
    </location>
</feature>
<protein>
    <recommendedName>
        <fullName evidence="2">Mitochondrial transcription factor 1</fullName>
    </recommendedName>
</protein>
<comment type="subcellular location">
    <subcellularLocation>
        <location evidence="1">Mitochondrion</location>
    </subcellularLocation>
</comment>
<dbReference type="PANTHER" id="PTHR11727:SF17">
    <property type="entry name" value="DIMETHYLADENOSINE TRANSFERASE 1, MITOCHONDRIAL"/>
    <property type="match status" value="1"/>
</dbReference>
<evidence type="ECO:0000256" key="7">
    <source>
        <dbReference type="ARBA" id="ARBA00024915"/>
    </source>
</evidence>
<keyword evidence="6" id="KW-0694">RNA-binding</keyword>
<sequence>MCMAKAKPKPEDETGTPEKKPRKSRKASEAVPENGADESTPKKERAAKKTPEAVPETGTEVEPTPKKRQSKKKRTEAVLENGVEEPKPKKRRATKKTPEPVLETGTEAEPTPKKPRGTKKSTEAGTESKASPKRQPRSSKKQSLREQDGFIATTPVAERLAEANIWSNKARKKKPSSKIDTDNLVVADSTRVNIVSDKLCDDIIKYLGPSLDRHQGCDLLDMNPGVGVWSRALHDAVQPRQHIMMEPRAEEYRPFLTEAMGDRQNVKIIPKQGIIWKDLHETLRAHLAPHHTPTPRGQKPERNDSILVTMNVSAWPEKPVYSFPSLSVMVAYQLIRYIRTSSFFQQYGLVRVLLWTNNDFKYRLLPRSVGERVRSNFEAELSCEYIHEVAGIDAYDFNYFRRNSRDEWLSYESAARCYRNMKDLGIDTIPGRETRMFKALEADPAQLLKPQKLAGRNPISVLRPFQDELEKLEQEASELSDSARNIRLNTLRTRVAAEGQESILVLELLQTLEKLSAMGPSHPDFAPLEAEFNNRIDGMKRNLREIFCALSVRAMSEENWADVVRAWMNWPFRPPYLTLLGRTPDLSGSESHDTEGMSGAAMGARNL</sequence>
<evidence type="ECO:0000313" key="10">
    <source>
        <dbReference type="EMBL" id="CEO49311.1"/>
    </source>
</evidence>
<dbReference type="InterPro" id="IPR029063">
    <property type="entry name" value="SAM-dependent_MTases_sf"/>
</dbReference>
<feature type="compositionally biased region" description="Basic and acidic residues" evidence="9">
    <location>
        <begin position="39"/>
        <end position="51"/>
    </location>
</feature>
<dbReference type="EMBL" id="CDPU01000013">
    <property type="protein sequence ID" value="CEO49311.1"/>
    <property type="molecule type" value="Genomic_DNA"/>
</dbReference>
<evidence type="ECO:0000256" key="3">
    <source>
        <dbReference type="ARBA" id="ARBA00022603"/>
    </source>
</evidence>
<accession>A0A0B7K3U5</accession>
<dbReference type="GO" id="GO:0034246">
    <property type="term" value="F:mitochondrial transcription factor activity"/>
    <property type="evidence" value="ECO:0007669"/>
    <property type="project" value="TreeGrafter"/>
</dbReference>
<keyword evidence="8" id="KW-0175">Coiled coil</keyword>
<name>A0A0B7K3U5_BIOOC</name>
<reference evidence="10" key="1">
    <citation type="submission" date="2015-01" db="EMBL/GenBank/DDBJ databases">
        <authorList>
            <person name="Durling Mikael"/>
        </authorList>
    </citation>
    <scope>NUCLEOTIDE SEQUENCE</scope>
</reference>
<dbReference type="Gene3D" id="1.10.8.100">
    <property type="entry name" value="Ribosomal RNA adenine dimethylase-like, domain 2"/>
    <property type="match status" value="1"/>
</dbReference>
<dbReference type="GO" id="GO:0032259">
    <property type="term" value="P:methylation"/>
    <property type="evidence" value="ECO:0007669"/>
    <property type="project" value="UniProtKB-KW"/>
</dbReference>
<evidence type="ECO:0000256" key="9">
    <source>
        <dbReference type="SAM" id="MobiDB-lite"/>
    </source>
</evidence>
<gene>
    <name evidence="10" type="ORF">BN869_000005368_1</name>
</gene>
<evidence type="ECO:0000256" key="4">
    <source>
        <dbReference type="ARBA" id="ARBA00022679"/>
    </source>
</evidence>
<dbReference type="GO" id="GO:0006391">
    <property type="term" value="P:transcription initiation at mitochondrial promoter"/>
    <property type="evidence" value="ECO:0007669"/>
    <property type="project" value="TreeGrafter"/>
</dbReference>
<dbReference type="AlphaFoldDB" id="A0A0B7K3U5"/>
<proteinExistence type="predicted"/>
<keyword evidence="4" id="KW-0808">Transferase</keyword>
<evidence type="ECO:0000256" key="1">
    <source>
        <dbReference type="ARBA" id="ARBA00004173"/>
    </source>
</evidence>
<evidence type="ECO:0000256" key="8">
    <source>
        <dbReference type="SAM" id="Coils"/>
    </source>
</evidence>
<feature type="region of interest" description="Disordered" evidence="9">
    <location>
        <begin position="587"/>
        <end position="607"/>
    </location>
</feature>
<feature type="coiled-coil region" evidence="8">
    <location>
        <begin position="462"/>
        <end position="489"/>
    </location>
</feature>
<keyword evidence="3" id="KW-0489">Methyltransferase</keyword>
<feature type="region of interest" description="Disordered" evidence="9">
    <location>
        <begin position="1"/>
        <end position="155"/>
    </location>
</feature>
<dbReference type="InterPro" id="IPR023165">
    <property type="entry name" value="rRNA_Ade_diMease-like_C"/>
</dbReference>
<keyword evidence="5" id="KW-0949">S-adenosyl-L-methionine</keyword>
<organism evidence="10">
    <name type="scientific">Bionectria ochroleuca</name>
    <name type="common">Gliocladium roseum</name>
    <dbReference type="NCBI Taxonomy" id="29856"/>
    <lineage>
        <taxon>Eukaryota</taxon>
        <taxon>Fungi</taxon>
        <taxon>Dikarya</taxon>
        <taxon>Ascomycota</taxon>
        <taxon>Pezizomycotina</taxon>
        <taxon>Sordariomycetes</taxon>
        <taxon>Hypocreomycetidae</taxon>
        <taxon>Hypocreales</taxon>
        <taxon>Bionectriaceae</taxon>
        <taxon>Clonostachys</taxon>
    </lineage>
</organism>
<evidence type="ECO:0000256" key="5">
    <source>
        <dbReference type="ARBA" id="ARBA00022691"/>
    </source>
</evidence>
<dbReference type="Gene3D" id="3.40.50.150">
    <property type="entry name" value="Vaccinia Virus protein VP39"/>
    <property type="match status" value="1"/>
</dbReference>
<evidence type="ECO:0000256" key="2">
    <source>
        <dbReference type="ARBA" id="ARBA00013836"/>
    </source>
</evidence>
<feature type="compositionally biased region" description="Basic and acidic residues" evidence="9">
    <location>
        <begin position="8"/>
        <end position="19"/>
    </location>
</feature>
<dbReference type="PANTHER" id="PTHR11727">
    <property type="entry name" value="DIMETHYLADENOSINE TRANSFERASE"/>
    <property type="match status" value="1"/>
</dbReference>
<evidence type="ECO:0000256" key="6">
    <source>
        <dbReference type="ARBA" id="ARBA00022884"/>
    </source>
</evidence>
<dbReference type="GO" id="GO:0008168">
    <property type="term" value="F:methyltransferase activity"/>
    <property type="evidence" value="ECO:0007669"/>
    <property type="project" value="UniProtKB-KW"/>
</dbReference>
<dbReference type="GO" id="GO:0034245">
    <property type="term" value="C:mitochondrial DNA-directed RNA polymerase complex"/>
    <property type="evidence" value="ECO:0007669"/>
    <property type="project" value="TreeGrafter"/>
</dbReference>
<dbReference type="InterPro" id="IPR001737">
    <property type="entry name" value="KsgA/Erm"/>
</dbReference>
<dbReference type="GO" id="GO:0003723">
    <property type="term" value="F:RNA binding"/>
    <property type="evidence" value="ECO:0007669"/>
    <property type="project" value="UniProtKB-KW"/>
</dbReference>
<dbReference type="GO" id="GO:0005759">
    <property type="term" value="C:mitochondrial matrix"/>
    <property type="evidence" value="ECO:0007669"/>
    <property type="project" value="TreeGrafter"/>
</dbReference>
<comment type="function">
    <text evidence="7">Mitochondrial transcription factor that confers selective promoter recognition on the core subunit of the yeast mitochondrial RNA polymerase. Interacts with DNA in a non-specific manner.</text>
</comment>